<evidence type="ECO:0000313" key="3">
    <source>
        <dbReference type="Proteomes" id="UP000294498"/>
    </source>
</evidence>
<dbReference type="Proteomes" id="UP000294498">
    <property type="component" value="Unassembled WGS sequence"/>
</dbReference>
<feature type="compositionally biased region" description="Basic residues" evidence="1">
    <location>
        <begin position="521"/>
        <end position="531"/>
    </location>
</feature>
<dbReference type="OrthoDB" id="675685at2"/>
<dbReference type="AlphaFoldDB" id="A0A4R8DQM8"/>
<reference evidence="2 3" key="1">
    <citation type="submission" date="2019-03" db="EMBL/GenBank/DDBJ databases">
        <title>Genomic Encyclopedia of Type Strains, Phase IV (KMG-IV): sequencing the most valuable type-strain genomes for metagenomic binning, comparative biology and taxonomic classification.</title>
        <authorList>
            <person name="Goeker M."/>
        </authorList>
    </citation>
    <scope>NUCLEOTIDE SEQUENCE [LARGE SCALE GENOMIC DNA]</scope>
    <source>
        <strain evidence="2 3">DSM 100059</strain>
    </source>
</reference>
<feature type="region of interest" description="Disordered" evidence="1">
    <location>
        <begin position="512"/>
        <end position="531"/>
    </location>
</feature>
<dbReference type="EMBL" id="SODV01000001">
    <property type="protein sequence ID" value="TDX00460.1"/>
    <property type="molecule type" value="Genomic_DNA"/>
</dbReference>
<sequence length="531" mass="61014">MNQENEKKLLEHLAELGFSGESLARQLNSKAGLNTSTFSISQDIEFGPGKVQYKLNFSPVKEEQGYILEGYTATLRKLLANENLVEGIDAVDLEKKMRQVNWDLYFNESERALRPLGEIALAGELIRSLWNAREVSTEGQLFFQQMQFRYWPERVWDKSIHNVPGTYEQTLSFDSRPEGLPHTNYVYHLLGGTLDDLETKLGALRLDQFEGIGYPPKLQTILSRDPDNFYLNFRANLNEGYAEFSIHVERTDDNYSFDKYTASITPYQPIEHGIYNGIDTKELEALMNTVNWRNDYELFVFTDDENPPEFTPRVAIIWQQNAVLKEDPTGSHIADQLQLKFWSGAAFFEDFIGASAWDYFVMLPSRSHSFPPEVDGKTAANLLCGRAAQTPLLEKGKLDELEWMKFDFSVKENDGYGWKRFECFHKDELEGLLRQIPFVNDYLYKVTGDLARGDRRPVMLRDGRVLVLQANPEKHTIDVFTQEGKQIPINLHFDPDFKSSALQGPRQVLEINRKALPAPKPNKKNRGPGMR</sequence>
<dbReference type="RefSeq" id="WP_133992143.1">
    <property type="nucleotide sequence ID" value="NZ_SODV01000001.1"/>
</dbReference>
<keyword evidence="3" id="KW-1185">Reference proteome</keyword>
<name>A0A4R8DQM8_9BACT</name>
<protein>
    <submittedName>
        <fullName evidence="2">Uncharacterized protein</fullName>
    </submittedName>
</protein>
<comment type="caution">
    <text evidence="2">The sequence shown here is derived from an EMBL/GenBank/DDBJ whole genome shotgun (WGS) entry which is preliminary data.</text>
</comment>
<accession>A0A4R8DQM8</accession>
<organism evidence="2 3">
    <name type="scientific">Dinghuibacter silviterrae</name>
    <dbReference type="NCBI Taxonomy" id="1539049"/>
    <lineage>
        <taxon>Bacteria</taxon>
        <taxon>Pseudomonadati</taxon>
        <taxon>Bacteroidota</taxon>
        <taxon>Chitinophagia</taxon>
        <taxon>Chitinophagales</taxon>
        <taxon>Chitinophagaceae</taxon>
        <taxon>Dinghuibacter</taxon>
    </lineage>
</organism>
<evidence type="ECO:0000313" key="2">
    <source>
        <dbReference type="EMBL" id="TDX00460.1"/>
    </source>
</evidence>
<evidence type="ECO:0000256" key="1">
    <source>
        <dbReference type="SAM" id="MobiDB-lite"/>
    </source>
</evidence>
<proteinExistence type="predicted"/>
<gene>
    <name evidence="2" type="ORF">EDB95_1485</name>
</gene>